<keyword evidence="3" id="KW-1185">Reference proteome</keyword>
<dbReference type="FunCoup" id="A0A1Y2PD72">
    <property type="interactions" value="130"/>
</dbReference>
<evidence type="ECO:0000313" key="3">
    <source>
        <dbReference type="Proteomes" id="UP000194221"/>
    </source>
</evidence>
<evidence type="ECO:0000256" key="1">
    <source>
        <dbReference type="SAM" id="Phobius"/>
    </source>
</evidence>
<feature type="transmembrane region" description="Helical" evidence="1">
    <location>
        <begin position="20"/>
        <end position="40"/>
    </location>
</feature>
<keyword evidence="1" id="KW-0472">Membrane</keyword>
<dbReference type="STRING" id="1635173.WH52_06395"/>
<feature type="transmembrane region" description="Helical" evidence="1">
    <location>
        <begin position="177"/>
        <end position="198"/>
    </location>
</feature>
<feature type="transmembrane region" description="Helical" evidence="1">
    <location>
        <begin position="110"/>
        <end position="135"/>
    </location>
</feature>
<name>A0A1Y2PD72_9FLAO</name>
<organism evidence="2 3">
    <name type="scientific">Tenacibaculum holothuriorum</name>
    <dbReference type="NCBI Taxonomy" id="1635173"/>
    <lineage>
        <taxon>Bacteria</taxon>
        <taxon>Pseudomonadati</taxon>
        <taxon>Bacteroidota</taxon>
        <taxon>Flavobacteriia</taxon>
        <taxon>Flavobacteriales</taxon>
        <taxon>Flavobacteriaceae</taxon>
        <taxon>Tenacibaculum</taxon>
    </lineage>
</organism>
<sequence length="282" mass="32491">MLRLINIEFHKLKHNRASKILSIIYFGLLTSIALIAAIKFDIGPIKFHLAEQGIFNFPYIWHFNTYMAAILKFFLLLVIVSMMANEYSYKTLKQNLIDGLSKKEFILSKFYTVIVFALISTLFVFIVSLILGLVYSDFNELSIIFSDLEYLIAFFIKLVGFFSFGLFLGILIKRSAFAVAAMIVWLIVESIFKGYLYWTFKDLKSGTEEAVSSIMQFFPLESMANLIKEPFTRLGAVKSVANQIGENFTKDYSVNLLNILIVLFWTFIFIYASYALLKKRDL</sequence>
<dbReference type="PANTHER" id="PTHR37305">
    <property type="entry name" value="INTEGRAL MEMBRANE PROTEIN-RELATED"/>
    <property type="match status" value="1"/>
</dbReference>
<evidence type="ECO:0000313" key="2">
    <source>
        <dbReference type="EMBL" id="OSY88385.1"/>
    </source>
</evidence>
<dbReference type="RefSeq" id="WP_086030114.1">
    <property type="nucleotide sequence ID" value="NZ_LAPZ01000003.1"/>
</dbReference>
<feature type="transmembrane region" description="Helical" evidence="1">
    <location>
        <begin position="60"/>
        <end position="84"/>
    </location>
</feature>
<reference evidence="2 3" key="1">
    <citation type="submission" date="2015-03" db="EMBL/GenBank/DDBJ databases">
        <title>Genome sequence of Tenacibaculum sp. S2-2, isolated from intestinal microbiota of sea cucumber, Apostichopus japonicas.</title>
        <authorList>
            <person name="Shao Z."/>
            <person name="Wang L."/>
            <person name="Li X."/>
        </authorList>
    </citation>
    <scope>NUCLEOTIDE SEQUENCE [LARGE SCALE GENOMIC DNA]</scope>
    <source>
        <strain evidence="2 3">S2-2</strain>
    </source>
</reference>
<gene>
    <name evidence="2" type="ORF">WH52_06395</name>
</gene>
<feature type="transmembrane region" description="Helical" evidence="1">
    <location>
        <begin position="150"/>
        <end position="170"/>
    </location>
</feature>
<dbReference type="GO" id="GO:0005886">
    <property type="term" value="C:plasma membrane"/>
    <property type="evidence" value="ECO:0007669"/>
    <property type="project" value="UniProtKB-SubCell"/>
</dbReference>
<dbReference type="Pfam" id="PF12679">
    <property type="entry name" value="ABC2_membrane_2"/>
    <property type="match status" value="1"/>
</dbReference>
<protein>
    <submittedName>
        <fullName evidence="2">Excinuclease ABC subunit B</fullName>
    </submittedName>
</protein>
<dbReference type="AlphaFoldDB" id="A0A1Y2PD72"/>
<keyword evidence="1" id="KW-0812">Transmembrane</keyword>
<dbReference type="GO" id="GO:0140359">
    <property type="term" value="F:ABC-type transporter activity"/>
    <property type="evidence" value="ECO:0007669"/>
    <property type="project" value="InterPro"/>
</dbReference>
<dbReference type="PANTHER" id="PTHR37305:SF1">
    <property type="entry name" value="MEMBRANE PROTEIN"/>
    <property type="match status" value="1"/>
</dbReference>
<keyword evidence="1" id="KW-1133">Transmembrane helix</keyword>
<comment type="caution">
    <text evidence="2">The sequence shown here is derived from an EMBL/GenBank/DDBJ whole genome shotgun (WGS) entry which is preliminary data.</text>
</comment>
<feature type="transmembrane region" description="Helical" evidence="1">
    <location>
        <begin position="256"/>
        <end position="277"/>
    </location>
</feature>
<dbReference type="EMBL" id="LAPZ01000003">
    <property type="protein sequence ID" value="OSY88385.1"/>
    <property type="molecule type" value="Genomic_DNA"/>
</dbReference>
<accession>A0A1Y2PD72</accession>
<dbReference type="Proteomes" id="UP000194221">
    <property type="component" value="Unassembled WGS sequence"/>
</dbReference>
<dbReference type="InParanoid" id="A0A1Y2PD72"/>
<proteinExistence type="predicted"/>
<dbReference type="OrthoDB" id="1452202at2"/>